<feature type="region of interest" description="Disordered" evidence="1">
    <location>
        <begin position="37"/>
        <end position="72"/>
    </location>
</feature>
<protein>
    <submittedName>
        <fullName evidence="2">Uncharacterized protein</fullName>
    </submittedName>
</protein>
<feature type="compositionally biased region" description="Basic and acidic residues" evidence="1">
    <location>
        <begin position="49"/>
        <end position="61"/>
    </location>
</feature>
<accession>A0A834MD67</accession>
<gene>
    <name evidence="2" type="ORF">GWI33_011501</name>
</gene>
<dbReference type="AlphaFoldDB" id="A0A834MD67"/>
<comment type="caution">
    <text evidence="2">The sequence shown here is derived from an EMBL/GenBank/DDBJ whole genome shotgun (WGS) entry which is preliminary data.</text>
</comment>
<dbReference type="EMBL" id="JAACXV010009623">
    <property type="protein sequence ID" value="KAF7275610.1"/>
    <property type="molecule type" value="Genomic_DNA"/>
</dbReference>
<organism evidence="2 3">
    <name type="scientific">Rhynchophorus ferrugineus</name>
    <name type="common">Red palm weevil</name>
    <name type="synonym">Curculio ferrugineus</name>
    <dbReference type="NCBI Taxonomy" id="354439"/>
    <lineage>
        <taxon>Eukaryota</taxon>
        <taxon>Metazoa</taxon>
        <taxon>Ecdysozoa</taxon>
        <taxon>Arthropoda</taxon>
        <taxon>Hexapoda</taxon>
        <taxon>Insecta</taxon>
        <taxon>Pterygota</taxon>
        <taxon>Neoptera</taxon>
        <taxon>Endopterygota</taxon>
        <taxon>Coleoptera</taxon>
        <taxon>Polyphaga</taxon>
        <taxon>Cucujiformia</taxon>
        <taxon>Curculionidae</taxon>
        <taxon>Dryophthorinae</taxon>
        <taxon>Rhynchophorus</taxon>
    </lineage>
</organism>
<name>A0A834MD67_RHYFE</name>
<reference evidence="2" key="1">
    <citation type="submission" date="2020-08" db="EMBL/GenBank/DDBJ databases">
        <title>Genome sequencing and assembly of the red palm weevil Rhynchophorus ferrugineus.</title>
        <authorList>
            <person name="Dias G.B."/>
            <person name="Bergman C.M."/>
            <person name="Manee M."/>
        </authorList>
    </citation>
    <scope>NUCLEOTIDE SEQUENCE</scope>
    <source>
        <strain evidence="2">AA-2017</strain>
        <tissue evidence="2">Whole larva</tissue>
    </source>
</reference>
<evidence type="ECO:0000313" key="2">
    <source>
        <dbReference type="EMBL" id="KAF7275610.1"/>
    </source>
</evidence>
<proteinExistence type="predicted"/>
<dbReference type="Proteomes" id="UP000625711">
    <property type="component" value="Unassembled WGS sequence"/>
</dbReference>
<evidence type="ECO:0000313" key="3">
    <source>
        <dbReference type="Proteomes" id="UP000625711"/>
    </source>
</evidence>
<keyword evidence="3" id="KW-1185">Reference proteome</keyword>
<evidence type="ECO:0000256" key="1">
    <source>
        <dbReference type="SAM" id="MobiDB-lite"/>
    </source>
</evidence>
<sequence length="72" mass="8477">MNRRRKTTVRVRGREEMVVEEYEEGMIRHVRPLGREDRGTIFRNGTGSRPDHEKGAEKKCGEYSSIDIEQEQ</sequence>